<organism evidence="6 7">
    <name type="scientific">Luteimonas lutimaris</name>
    <dbReference type="NCBI Taxonomy" id="698645"/>
    <lineage>
        <taxon>Bacteria</taxon>
        <taxon>Pseudomonadati</taxon>
        <taxon>Pseudomonadota</taxon>
        <taxon>Gammaproteobacteria</taxon>
        <taxon>Lysobacterales</taxon>
        <taxon>Lysobacteraceae</taxon>
        <taxon>Luteimonas</taxon>
    </lineage>
</organism>
<dbReference type="Proteomes" id="UP001501727">
    <property type="component" value="Unassembled WGS sequence"/>
</dbReference>
<dbReference type="Pfam" id="PF04717">
    <property type="entry name" value="Phage_base_V"/>
    <property type="match status" value="1"/>
</dbReference>
<dbReference type="RefSeq" id="WP_344760009.1">
    <property type="nucleotide sequence ID" value="NZ_BAAAZU010000012.1"/>
</dbReference>
<dbReference type="Pfam" id="PF05954">
    <property type="entry name" value="Phage_GPD"/>
    <property type="match status" value="1"/>
</dbReference>
<feature type="region of interest" description="Disordered" evidence="2">
    <location>
        <begin position="714"/>
        <end position="755"/>
    </location>
</feature>
<evidence type="ECO:0000313" key="6">
    <source>
        <dbReference type="EMBL" id="GAA3927147.1"/>
    </source>
</evidence>
<sequence length="978" mass="103777">MDALATVLTALVASPGQQARLLRLHTPLGPEVLVAERLSGVEAVDTGFRLEITALSIDAHLSLDALLGQPVLLELLTADSRTDLRPFHGHVTAFERVGSNGGLARYRLVVEPWLAFLRQRVDSYVFQDKTVVEIVEDVFADYAEAGALAPAWRWELADRSAYARRSLTTQYEESDHAFLARVLAEEGIFFWFEHAGDASSETFGAHTLVLADHADAFGDAGAVRYHRSDVTERADSIQQWSSTRRWQTGRLSRASWDYRSLGLRPASADGESFGDVTPEDSDTAGPYGWHDSAEGERRARQQLEALQVESRTTGGAGSWRRQAPGTQFELTQHPALRDPEAARFACLQVRHEARNNLGAEVHTALEQLLGPVAQAGAVLPEALSGLAPSSSAMADDDNDNDNDNDFYRNSFTAIPATLPYRPKTRDGHGLRLHPKPTVHGTQSAIVVSDGAPLQTDRDHRIQVQFAWQRGNDASGQQPHPGGDDNAPGSDGAWTWVRVATPWAGDNWGGVVVPRKGQEVLVAFLEGDIDRPVVVGTVYNGRGQDDAQHNQVTAGGGGATGNAAAWFDGNEHAAVFTGFKSQALAQSQDGSGGYQLLRLDDTPGEGRAQASTTQHETALTLGHLKGGEDNMRGADRGFGVELSTQAGGALRAGAGLFLTTEPGSPQLAADSTLAQLAEGEQLLQALADTARSQQATLPDDPDTLPAQTTLQAMQESMRATQQGGAAGGQGEQTIGGGEGEVPGWDAPQLIAGSPDGVLSLTPADQAWVSGAQTTLLAGTDLDWLSQGETVIAAAGGIALFTQGSDAPAGKPNQEKGIALHAAQGKLSARAHKNEAKVAAKTSVTLASTQADVELAAPSKHLLLTATGAYLKLEGGNIELGAPGTIEFKASRKEWVSASASSSSKVSLAQAEPINNEMFQITDEVSGEPMPWEPYHIVDAVGTVLAYGITSRNGETQRVHTPRSVKVKLVRGWPQQGSGA</sequence>
<dbReference type="EMBL" id="BAAAZU010000012">
    <property type="protein sequence ID" value="GAA3927147.1"/>
    <property type="molecule type" value="Genomic_DNA"/>
</dbReference>
<accession>A0ABP7MNW8</accession>
<gene>
    <name evidence="6" type="ORF">GCM10022229_21620</name>
</gene>
<evidence type="ECO:0000259" key="3">
    <source>
        <dbReference type="Pfam" id="PF04717"/>
    </source>
</evidence>
<feature type="domain" description="Gp5/Type VI secretion system Vgr protein OB-fold" evidence="3">
    <location>
        <begin position="493"/>
        <end position="538"/>
    </location>
</feature>
<dbReference type="InterPro" id="IPR037026">
    <property type="entry name" value="Vgr_OB-fold_dom_sf"/>
</dbReference>
<feature type="region of interest" description="Disordered" evidence="2">
    <location>
        <begin position="471"/>
        <end position="490"/>
    </location>
</feature>
<evidence type="ECO:0000256" key="1">
    <source>
        <dbReference type="ARBA" id="ARBA00005558"/>
    </source>
</evidence>
<proteinExistence type="inferred from homology"/>
<dbReference type="Gene3D" id="2.30.110.50">
    <property type="match status" value="1"/>
</dbReference>
<feature type="region of interest" description="Disordered" evidence="2">
    <location>
        <begin position="267"/>
        <end position="299"/>
    </location>
</feature>
<dbReference type="SUPFAM" id="SSF69279">
    <property type="entry name" value="Phage tail proteins"/>
    <property type="match status" value="2"/>
</dbReference>
<dbReference type="InterPro" id="IPR028244">
    <property type="entry name" value="T6SS_Rhs_Vgr_dom"/>
</dbReference>
<feature type="domain" description="DUF2345" evidence="4">
    <location>
        <begin position="736"/>
        <end position="896"/>
    </location>
</feature>
<keyword evidence="7" id="KW-1185">Reference proteome</keyword>
<evidence type="ECO:0000313" key="7">
    <source>
        <dbReference type="Proteomes" id="UP001501727"/>
    </source>
</evidence>
<protein>
    <submittedName>
        <fullName evidence="6">Type VI secretion system tip protein VgrG</fullName>
    </submittedName>
</protein>
<dbReference type="InterPro" id="IPR017847">
    <property type="entry name" value="T6SS_RhsGE_Vgr_subset"/>
</dbReference>
<feature type="region of interest" description="Disordered" evidence="2">
    <location>
        <begin position="418"/>
        <end position="443"/>
    </location>
</feature>
<dbReference type="NCBIfam" id="TIGR03361">
    <property type="entry name" value="VI_Rhs_Vgr"/>
    <property type="match status" value="1"/>
</dbReference>
<dbReference type="InterPro" id="IPR006531">
    <property type="entry name" value="Gp5/Vgr_OB"/>
</dbReference>
<dbReference type="Pfam" id="PF10106">
    <property type="entry name" value="DUF2345"/>
    <property type="match status" value="1"/>
</dbReference>
<reference evidence="7" key="1">
    <citation type="journal article" date="2019" name="Int. J. Syst. Evol. Microbiol.">
        <title>The Global Catalogue of Microorganisms (GCM) 10K type strain sequencing project: providing services to taxonomists for standard genome sequencing and annotation.</title>
        <authorList>
            <consortium name="The Broad Institute Genomics Platform"/>
            <consortium name="The Broad Institute Genome Sequencing Center for Infectious Disease"/>
            <person name="Wu L."/>
            <person name="Ma J."/>
        </authorList>
    </citation>
    <scope>NUCLEOTIDE SEQUENCE [LARGE SCALE GENOMIC DNA]</scope>
    <source>
        <strain evidence="7">JCM 16916</strain>
    </source>
</reference>
<dbReference type="Gene3D" id="2.40.50.230">
    <property type="entry name" value="Gp5 N-terminal domain"/>
    <property type="match status" value="1"/>
</dbReference>
<dbReference type="SUPFAM" id="SSF69255">
    <property type="entry name" value="gp5 N-terminal domain-like"/>
    <property type="match status" value="1"/>
</dbReference>
<dbReference type="Pfam" id="PF13296">
    <property type="entry name" value="T6SS_Vgr"/>
    <property type="match status" value="1"/>
</dbReference>
<comment type="caution">
    <text evidence="6">The sequence shown here is derived from an EMBL/GenBank/DDBJ whole genome shotgun (WGS) entry which is preliminary data.</text>
</comment>
<name>A0ABP7MNW8_9GAMM</name>
<evidence type="ECO:0000256" key="2">
    <source>
        <dbReference type="SAM" id="MobiDB-lite"/>
    </source>
</evidence>
<evidence type="ECO:0000259" key="5">
    <source>
        <dbReference type="Pfam" id="PF13296"/>
    </source>
</evidence>
<dbReference type="Gene3D" id="3.55.50.10">
    <property type="entry name" value="Baseplate protein-like domains"/>
    <property type="match status" value="1"/>
</dbReference>
<dbReference type="InterPro" id="IPR006533">
    <property type="entry name" value="T6SS_Vgr_RhsGE"/>
</dbReference>
<dbReference type="InterPro" id="IPR018769">
    <property type="entry name" value="VgrG2_DUF2345"/>
</dbReference>
<dbReference type="NCBIfam" id="TIGR01646">
    <property type="entry name" value="vgr_GE"/>
    <property type="match status" value="1"/>
</dbReference>
<evidence type="ECO:0000259" key="4">
    <source>
        <dbReference type="Pfam" id="PF10106"/>
    </source>
</evidence>
<dbReference type="Gene3D" id="4.10.220.110">
    <property type="match status" value="1"/>
</dbReference>
<comment type="similarity">
    <text evidence="1">Belongs to the VgrG protein family.</text>
</comment>
<feature type="compositionally biased region" description="Gly residues" evidence="2">
    <location>
        <begin position="723"/>
        <end position="739"/>
    </location>
</feature>
<feature type="domain" description="Putative type VI secretion system Rhs element associated Vgr" evidence="5">
    <location>
        <begin position="590"/>
        <end position="689"/>
    </location>
</feature>